<feature type="domain" description="HTH tetR-type" evidence="5">
    <location>
        <begin position="14"/>
        <end position="74"/>
    </location>
</feature>
<accession>A0ABY1P419</accession>
<dbReference type="Pfam" id="PF13305">
    <property type="entry name" value="TetR_C_33"/>
    <property type="match status" value="1"/>
</dbReference>
<dbReference type="PANTHER" id="PTHR30055">
    <property type="entry name" value="HTH-TYPE TRANSCRIPTIONAL REGULATOR RUTR"/>
    <property type="match status" value="1"/>
</dbReference>
<name>A0ABY1P419_9RHOB</name>
<dbReference type="InterPro" id="IPR050109">
    <property type="entry name" value="HTH-type_TetR-like_transc_reg"/>
</dbReference>
<evidence type="ECO:0000313" key="6">
    <source>
        <dbReference type="EMBL" id="SMP25504.1"/>
    </source>
</evidence>
<feature type="DNA-binding region" description="H-T-H motif" evidence="4">
    <location>
        <begin position="37"/>
        <end position="56"/>
    </location>
</feature>
<dbReference type="InterPro" id="IPR001647">
    <property type="entry name" value="HTH_TetR"/>
</dbReference>
<evidence type="ECO:0000256" key="3">
    <source>
        <dbReference type="ARBA" id="ARBA00023163"/>
    </source>
</evidence>
<keyword evidence="2 4" id="KW-0238">DNA-binding</keyword>
<keyword evidence="7" id="KW-1185">Reference proteome</keyword>
<keyword evidence="1" id="KW-0805">Transcription regulation</keyword>
<dbReference type="InterPro" id="IPR025996">
    <property type="entry name" value="MT1864/Rv1816-like_C"/>
</dbReference>
<dbReference type="SUPFAM" id="SSF48498">
    <property type="entry name" value="Tetracyclin repressor-like, C-terminal domain"/>
    <property type="match status" value="1"/>
</dbReference>
<proteinExistence type="predicted"/>
<evidence type="ECO:0000256" key="4">
    <source>
        <dbReference type="PROSITE-ProRule" id="PRU00335"/>
    </source>
</evidence>
<dbReference type="PROSITE" id="PS50977">
    <property type="entry name" value="HTH_TETR_2"/>
    <property type="match status" value="1"/>
</dbReference>
<dbReference type="EMBL" id="FXTY01000005">
    <property type="protein sequence ID" value="SMP25504.1"/>
    <property type="molecule type" value="Genomic_DNA"/>
</dbReference>
<comment type="caution">
    <text evidence="6">The sequence shown here is derived from an EMBL/GenBank/DDBJ whole genome shotgun (WGS) entry which is preliminary data.</text>
</comment>
<organism evidence="6 7">
    <name type="scientific">Shimia sagamensis</name>
    <dbReference type="NCBI Taxonomy" id="1566352"/>
    <lineage>
        <taxon>Bacteria</taxon>
        <taxon>Pseudomonadati</taxon>
        <taxon>Pseudomonadota</taxon>
        <taxon>Alphaproteobacteria</taxon>
        <taxon>Rhodobacterales</taxon>
        <taxon>Roseobacteraceae</taxon>
    </lineage>
</organism>
<evidence type="ECO:0000256" key="2">
    <source>
        <dbReference type="ARBA" id="ARBA00023125"/>
    </source>
</evidence>
<dbReference type="InterPro" id="IPR009057">
    <property type="entry name" value="Homeodomain-like_sf"/>
</dbReference>
<dbReference type="Proteomes" id="UP001157961">
    <property type="component" value="Unassembled WGS sequence"/>
</dbReference>
<dbReference type="PANTHER" id="PTHR30055:SF234">
    <property type="entry name" value="HTH-TYPE TRANSCRIPTIONAL REGULATOR BETI"/>
    <property type="match status" value="1"/>
</dbReference>
<protein>
    <submittedName>
        <fullName evidence="6">Transcriptional regulator, TetR family</fullName>
    </submittedName>
</protein>
<reference evidence="6 7" key="1">
    <citation type="submission" date="2017-05" db="EMBL/GenBank/DDBJ databases">
        <authorList>
            <person name="Varghese N."/>
            <person name="Submissions S."/>
        </authorList>
    </citation>
    <scope>NUCLEOTIDE SEQUENCE [LARGE SCALE GENOMIC DNA]</scope>
    <source>
        <strain evidence="6 7">DSM 29734</strain>
    </source>
</reference>
<evidence type="ECO:0000259" key="5">
    <source>
        <dbReference type="PROSITE" id="PS50977"/>
    </source>
</evidence>
<keyword evidence="3" id="KW-0804">Transcription</keyword>
<sequence>MWGNMAGKVAERRAALRERLIELAEEQVAAGGLSSLKARELAKGAGCAVGAIYNVFEDLHGLVLEVNGRTFKKLGTAVSVSYDGSESPRQRLILMSNAYLEFAVAHPKLWRALFDVEMTEGGPVPEWYLSSLGALFGNIRAPLSELYAEMGDEELGLMTRAMFSAVHGIVLLGLENRISGVPPEHIRMMIAQVLSRIGPEVAV</sequence>
<evidence type="ECO:0000256" key="1">
    <source>
        <dbReference type="ARBA" id="ARBA00023015"/>
    </source>
</evidence>
<gene>
    <name evidence="6" type="ORF">SAMN06265373_105109</name>
</gene>
<evidence type="ECO:0000313" key="7">
    <source>
        <dbReference type="Proteomes" id="UP001157961"/>
    </source>
</evidence>
<dbReference type="Gene3D" id="1.10.357.10">
    <property type="entry name" value="Tetracycline Repressor, domain 2"/>
    <property type="match status" value="1"/>
</dbReference>
<dbReference type="SUPFAM" id="SSF46689">
    <property type="entry name" value="Homeodomain-like"/>
    <property type="match status" value="1"/>
</dbReference>
<dbReference type="InterPro" id="IPR036271">
    <property type="entry name" value="Tet_transcr_reg_TetR-rel_C_sf"/>
</dbReference>